<proteinExistence type="predicted"/>
<dbReference type="STRING" id="236234.A0A1J9QLA4"/>
<dbReference type="Gene3D" id="3.90.180.10">
    <property type="entry name" value="Medium-chain alcohol dehydrogenases, catalytic domain"/>
    <property type="match status" value="1"/>
</dbReference>
<dbReference type="PANTHER" id="PTHR43482:SF2">
    <property type="entry name" value="ZINC-BINDING DEHYDROGENASE FAMILY, PUTATIVE (AFU_ORTHOLOGUE AFUA_3G15030)-RELATED"/>
    <property type="match status" value="1"/>
</dbReference>
<evidence type="ECO:0000256" key="1">
    <source>
        <dbReference type="SAM" id="MobiDB-lite"/>
    </source>
</evidence>
<dbReference type="Proteomes" id="UP000183809">
    <property type="component" value="Unassembled WGS sequence"/>
</dbReference>
<evidence type="ECO:0000313" key="4">
    <source>
        <dbReference type="EMBL" id="OJD29241.1"/>
    </source>
</evidence>
<evidence type="ECO:0000259" key="3">
    <source>
        <dbReference type="Pfam" id="PF08240"/>
    </source>
</evidence>
<feature type="domain" description="Alcohol dehydrogenase-like N-terminal" evidence="3">
    <location>
        <begin position="138"/>
        <end position="191"/>
    </location>
</feature>
<dbReference type="InterPro" id="IPR011032">
    <property type="entry name" value="GroES-like_sf"/>
</dbReference>
<evidence type="ECO:0000313" key="5">
    <source>
        <dbReference type="Proteomes" id="UP000183809"/>
    </source>
</evidence>
<evidence type="ECO:0000256" key="2">
    <source>
        <dbReference type="SAM" id="Phobius"/>
    </source>
</evidence>
<name>A0A1J9QLA4_9PEZI</name>
<feature type="transmembrane region" description="Helical" evidence="2">
    <location>
        <begin position="12"/>
        <end position="29"/>
    </location>
</feature>
<comment type="caution">
    <text evidence="4">The sequence shown here is derived from an EMBL/GenBank/DDBJ whole genome shotgun (WGS) entry which is preliminary data.</text>
</comment>
<feature type="compositionally biased region" description="Low complexity" evidence="1">
    <location>
        <begin position="304"/>
        <end position="322"/>
    </location>
</feature>
<sequence>MYHFSTFASLDLFFLCALFAAFSLPFLFLRQRMIGQAEVRAPVWANLKRELTIDDLKANAAAKAAVNRHVKPFQSLKEGGGVVVDTTPSSPSLANQQHSTPPPPPPDVPTMQTVLMLYQPRTRYALTPKHDIPSLRSDDEVLIKVKAIGLNPIDWKAPDFGFGIPTLPYISGRDFVGTIVDAHDPSSPLHPSTSTSSSSSSACPSPSGTIPPSSSSSSSSSTTTTTTTKDQKTQTLYLAISTDYRDPRKSAFQQYAVATAHTVCRLPAALPAAAGATLGVAFVAAALALGVCFGLDFSSRVDPSTSSASGSDPSSSSSSSTGGFLATATAGPDFRALLAAIPAARIPGDCLAEAHLHAGADDQRRQRQHQRAKKGDWLVLWGGSSTTARIAARLAGRRGAGMRVVAVGDVVKHGGRIVGGAGAGGGGRGGGDEDVDLWVDSHDPERAAEVVRGVVGGDAGVGRFGVDFVGRETAARLARALDSGEGSGPPAHLVGLAAGPKGVGEGVRVHSVPIKLFHEVPEVGRATMAWLERLLEEGLLTPPEVVVEEGGLAGVNGALDRMRRGEISGKRLAVELD</sequence>
<feature type="compositionally biased region" description="Low complexity" evidence="1">
    <location>
        <begin position="185"/>
        <end position="228"/>
    </location>
</feature>
<keyword evidence="2" id="KW-0472">Membrane</keyword>
<dbReference type="PANTHER" id="PTHR43482">
    <property type="entry name" value="PROTEIN AST1-RELATED"/>
    <property type="match status" value="1"/>
</dbReference>
<feature type="compositionally biased region" description="Polar residues" evidence="1">
    <location>
        <begin position="86"/>
        <end position="99"/>
    </location>
</feature>
<dbReference type="SUPFAM" id="SSF50129">
    <property type="entry name" value="GroES-like"/>
    <property type="match status" value="1"/>
</dbReference>
<reference evidence="4 5" key="1">
    <citation type="submission" date="2016-10" db="EMBL/GenBank/DDBJ databases">
        <title>Proteomics and genomics reveal pathogen-plant mechanisms compatible with a hemibiotrophic lifestyle of Diplodia corticola.</title>
        <authorList>
            <person name="Fernandes I."/>
            <person name="De Jonge R."/>
            <person name="Van De Peer Y."/>
            <person name="Devreese B."/>
            <person name="Alves A."/>
            <person name="Esteves A.C."/>
        </authorList>
    </citation>
    <scope>NUCLEOTIDE SEQUENCE [LARGE SCALE GENOMIC DNA]</scope>
    <source>
        <strain evidence="4 5">CBS 112549</strain>
    </source>
</reference>
<gene>
    <name evidence="4" type="ORF">BKCO1_870008</name>
</gene>
<dbReference type="Pfam" id="PF08240">
    <property type="entry name" value="ADH_N"/>
    <property type="match status" value="1"/>
</dbReference>
<keyword evidence="2" id="KW-1133">Transmembrane helix</keyword>
<dbReference type="GeneID" id="31019928"/>
<protein>
    <submittedName>
        <fullName evidence="4">Quinone oxidoreductase</fullName>
    </submittedName>
</protein>
<dbReference type="EMBL" id="MNUE01000087">
    <property type="protein sequence ID" value="OJD29241.1"/>
    <property type="molecule type" value="Genomic_DNA"/>
</dbReference>
<feature type="region of interest" description="Disordered" evidence="1">
    <location>
        <begin position="79"/>
        <end position="108"/>
    </location>
</feature>
<accession>A0A1J9QLA4</accession>
<feature type="region of interest" description="Disordered" evidence="1">
    <location>
        <begin position="181"/>
        <end position="228"/>
    </location>
</feature>
<dbReference type="AlphaFoldDB" id="A0A1J9QLA4"/>
<keyword evidence="5" id="KW-1185">Reference proteome</keyword>
<keyword evidence="2" id="KW-0812">Transmembrane</keyword>
<dbReference type="RefSeq" id="XP_020125501.1">
    <property type="nucleotide sequence ID" value="XM_020279665.1"/>
</dbReference>
<dbReference type="InterPro" id="IPR052585">
    <property type="entry name" value="Lipid_raft_assoc_Zn_ADH"/>
</dbReference>
<dbReference type="InterPro" id="IPR013154">
    <property type="entry name" value="ADH-like_N"/>
</dbReference>
<dbReference type="OrthoDB" id="201656at2759"/>
<feature type="region of interest" description="Disordered" evidence="1">
    <location>
        <begin position="303"/>
        <end position="322"/>
    </location>
</feature>
<organism evidence="4 5">
    <name type="scientific">Diplodia corticola</name>
    <dbReference type="NCBI Taxonomy" id="236234"/>
    <lineage>
        <taxon>Eukaryota</taxon>
        <taxon>Fungi</taxon>
        <taxon>Dikarya</taxon>
        <taxon>Ascomycota</taxon>
        <taxon>Pezizomycotina</taxon>
        <taxon>Dothideomycetes</taxon>
        <taxon>Dothideomycetes incertae sedis</taxon>
        <taxon>Botryosphaeriales</taxon>
        <taxon>Botryosphaeriaceae</taxon>
        <taxon>Diplodia</taxon>
    </lineage>
</organism>